<dbReference type="AlphaFoldDB" id="A0A0S7BXY9"/>
<dbReference type="EMBL" id="DF968182">
    <property type="protein sequence ID" value="GAP43058.1"/>
    <property type="molecule type" value="Genomic_DNA"/>
</dbReference>
<proteinExistence type="predicted"/>
<evidence type="ECO:0008006" key="4">
    <source>
        <dbReference type="Google" id="ProtNLM"/>
    </source>
</evidence>
<feature type="coiled-coil region" evidence="1">
    <location>
        <begin position="15"/>
        <end position="63"/>
    </location>
</feature>
<keyword evidence="1" id="KW-0175">Coiled coil</keyword>
<evidence type="ECO:0000313" key="3">
    <source>
        <dbReference type="Proteomes" id="UP000053091"/>
    </source>
</evidence>
<dbReference type="Gene3D" id="1.20.5.4090">
    <property type="match status" value="1"/>
</dbReference>
<sequence>MKSAVTLVAGIDYKVRKLIEKNGILKGENQRLNNEVNSLNKRIEDLQKEINEIHEKLTALKLAKSLNREESRTNVKLKINELVREIDHCIGLLNK</sequence>
<gene>
    <name evidence="2" type="ORF">TBC1_111200</name>
</gene>
<evidence type="ECO:0000313" key="2">
    <source>
        <dbReference type="EMBL" id="GAP43058.1"/>
    </source>
</evidence>
<evidence type="ECO:0000256" key="1">
    <source>
        <dbReference type="SAM" id="Coils"/>
    </source>
</evidence>
<reference evidence="2" key="1">
    <citation type="journal article" date="2015" name="Genome Announc.">
        <title>Draft Genome Sequence of Bacteroidales Strain TBC1, a Novel Isolate from a Methanogenic Wastewater Treatment System.</title>
        <authorList>
            <person name="Tourlousse D.M."/>
            <person name="Matsuura N."/>
            <person name="Sun L."/>
            <person name="Toyonaga M."/>
            <person name="Kuroda K."/>
            <person name="Ohashi A."/>
            <person name="Cruz R."/>
            <person name="Yamaguchi T."/>
            <person name="Sekiguchi Y."/>
        </authorList>
    </citation>
    <scope>NUCLEOTIDE SEQUENCE [LARGE SCALE GENOMIC DNA]</scope>
    <source>
        <strain evidence="2">TBC1</strain>
    </source>
</reference>
<name>A0A0S7BXY9_9BACT</name>
<keyword evidence="3" id="KW-1185">Reference proteome</keyword>
<dbReference type="STRING" id="1678841.TBC1_111200"/>
<organism evidence="2">
    <name type="scientific">Lentimicrobium saccharophilum</name>
    <dbReference type="NCBI Taxonomy" id="1678841"/>
    <lineage>
        <taxon>Bacteria</taxon>
        <taxon>Pseudomonadati</taxon>
        <taxon>Bacteroidota</taxon>
        <taxon>Bacteroidia</taxon>
        <taxon>Bacteroidales</taxon>
        <taxon>Lentimicrobiaceae</taxon>
        <taxon>Lentimicrobium</taxon>
    </lineage>
</organism>
<dbReference type="RefSeq" id="WP_062039755.1">
    <property type="nucleotide sequence ID" value="NZ_DF968182.1"/>
</dbReference>
<dbReference type="OrthoDB" id="1467932at2"/>
<dbReference type="Proteomes" id="UP000053091">
    <property type="component" value="Unassembled WGS sequence"/>
</dbReference>
<protein>
    <recommendedName>
        <fullName evidence="4">Cell division protein ZapB</fullName>
    </recommendedName>
</protein>
<accession>A0A0S7BXY9</accession>